<reference evidence="2" key="2">
    <citation type="submission" date="2018-04" db="EMBL/GenBank/DDBJ databases">
        <authorList>
            <person name="Sheh A."/>
            <person name="Shen Z."/>
            <person name="Mannion A.J."/>
            <person name="Fox J.G."/>
        </authorList>
    </citation>
    <scope>NUCLEOTIDE SEQUENCE</scope>
    <source>
        <strain evidence="2">ATCC 49310</strain>
    </source>
</reference>
<dbReference type="EMBL" id="BAAFHN010000002">
    <property type="protein sequence ID" value="GAB0172115.1"/>
    <property type="molecule type" value="Genomic_DNA"/>
</dbReference>
<dbReference type="STRING" id="50960.LS81_02045"/>
<keyword evidence="4" id="KW-1185">Reference proteome</keyword>
<comment type="caution">
    <text evidence="2">The sequence shown here is derived from an EMBL/GenBank/DDBJ whole genome shotgun (WGS) entry which is preliminary data.</text>
</comment>
<dbReference type="EMBL" id="JRPK02000001">
    <property type="protein sequence ID" value="TLD99713.1"/>
    <property type="molecule type" value="Genomic_DNA"/>
</dbReference>
<dbReference type="RefSeq" id="WP_034317155.1">
    <property type="nucleotide sequence ID" value="NZ_BAAFHN010000002.1"/>
</dbReference>
<dbReference type="Proteomes" id="UP001562457">
    <property type="component" value="Unassembled WGS sequence"/>
</dbReference>
<proteinExistence type="predicted"/>
<accession>A0A4U8TI19</accession>
<dbReference type="InterPro" id="IPR019724">
    <property type="entry name" value="UPF0763"/>
</dbReference>
<dbReference type="Pfam" id="PF10788">
    <property type="entry name" value="DUF2603"/>
    <property type="match status" value="1"/>
</dbReference>
<reference evidence="1 4" key="3">
    <citation type="submission" date="2024-06" db="EMBL/GenBank/DDBJ databases">
        <title>Draft genome sequence of Helicobacter trogontum NHP16-4001.</title>
        <authorList>
            <person name="Rimbara E."/>
            <person name="Suzuki M."/>
        </authorList>
    </citation>
    <scope>NUCLEOTIDE SEQUENCE [LARGE SCALE GENOMIC DNA]</scope>
    <source>
        <strain evidence="1 4">NHP16-4001</strain>
    </source>
</reference>
<organism evidence="2 3">
    <name type="scientific">Helicobacter trogontum</name>
    <dbReference type="NCBI Taxonomy" id="50960"/>
    <lineage>
        <taxon>Bacteria</taxon>
        <taxon>Pseudomonadati</taxon>
        <taxon>Campylobacterota</taxon>
        <taxon>Epsilonproteobacteria</taxon>
        <taxon>Campylobacterales</taxon>
        <taxon>Helicobacteraceae</taxon>
        <taxon>Helicobacter</taxon>
    </lineage>
</organism>
<dbReference type="Proteomes" id="UP000029861">
    <property type="component" value="Unassembled WGS sequence"/>
</dbReference>
<dbReference type="AlphaFoldDB" id="A0A4U8TI19"/>
<evidence type="ECO:0000313" key="2">
    <source>
        <dbReference type="EMBL" id="TLD99713.1"/>
    </source>
</evidence>
<name>A0A4U8TI19_9HELI</name>
<gene>
    <name evidence="2" type="ORF">LS80_000470</name>
    <name evidence="1" type="ORF">NHP164001_01280</name>
</gene>
<protein>
    <submittedName>
        <fullName evidence="2">DUF2603 domain-containing protein</fullName>
    </submittedName>
</protein>
<evidence type="ECO:0000313" key="4">
    <source>
        <dbReference type="Proteomes" id="UP001562457"/>
    </source>
</evidence>
<reference evidence="2 3" key="1">
    <citation type="journal article" date="2014" name="Genome Announc.">
        <title>Draft genome sequences of eight enterohepatic helicobacter species isolated from both laboratory and wild rodents.</title>
        <authorList>
            <person name="Sheh A."/>
            <person name="Shen Z."/>
            <person name="Fox J.G."/>
        </authorList>
    </citation>
    <scope>NUCLEOTIDE SEQUENCE [LARGE SCALE GENOMIC DNA]</scope>
    <source>
        <strain evidence="2 3">ATCC 49310</strain>
    </source>
</reference>
<evidence type="ECO:0000313" key="3">
    <source>
        <dbReference type="Proteomes" id="UP000029861"/>
    </source>
</evidence>
<sequence length="147" mass="17293">MAKRAKSNKEKLVESLQNVSNVAYMAKLDEDRWLLEFVEGEFNENEAWFLKTTEGKEFVTLPQFALQNLLGHIQQHNEEKFLMLLRYEIRELMPIDLEDTMAVALHEFQSYKQSNGNIQDIDVKVFAKNIKLAHPNLFLQLDNVFQF</sequence>
<evidence type="ECO:0000313" key="1">
    <source>
        <dbReference type="EMBL" id="GAB0172115.1"/>
    </source>
</evidence>